<evidence type="ECO:0000313" key="1">
    <source>
        <dbReference type="EMBL" id="TFK88625.1"/>
    </source>
</evidence>
<dbReference type="EMBL" id="ML211105">
    <property type="protein sequence ID" value="TFK88625.1"/>
    <property type="molecule type" value="Genomic_DNA"/>
</dbReference>
<sequence>MSMSMSMSMMIEYGGGWGCDTTRITNRPRFASALGSWLLAPGSPLLSCKLLLVSPALLRYAHHLPPPTPPHRLTTHPPTLKPTQTPRIIHPKARKRPIPRQPLRTLALPALPAPTTLRVVPVPVSAPPFALRARRGASGHGDRGAVRRRGAHRRAGYGYGRGARLAAVRVRVRWGGGGRGRGWRGAGTHGR</sequence>
<gene>
    <name evidence="1" type="ORF">K466DRAFT_64642</name>
</gene>
<organism evidence="1 2">
    <name type="scientific">Polyporus arcularius HHB13444</name>
    <dbReference type="NCBI Taxonomy" id="1314778"/>
    <lineage>
        <taxon>Eukaryota</taxon>
        <taxon>Fungi</taxon>
        <taxon>Dikarya</taxon>
        <taxon>Basidiomycota</taxon>
        <taxon>Agaricomycotina</taxon>
        <taxon>Agaricomycetes</taxon>
        <taxon>Polyporales</taxon>
        <taxon>Polyporaceae</taxon>
        <taxon>Polyporus</taxon>
    </lineage>
</organism>
<reference evidence="1 2" key="1">
    <citation type="journal article" date="2019" name="Nat. Ecol. Evol.">
        <title>Megaphylogeny resolves global patterns of mushroom evolution.</title>
        <authorList>
            <person name="Varga T."/>
            <person name="Krizsan K."/>
            <person name="Foldi C."/>
            <person name="Dima B."/>
            <person name="Sanchez-Garcia M."/>
            <person name="Sanchez-Ramirez S."/>
            <person name="Szollosi G.J."/>
            <person name="Szarkandi J.G."/>
            <person name="Papp V."/>
            <person name="Albert L."/>
            <person name="Andreopoulos W."/>
            <person name="Angelini C."/>
            <person name="Antonin V."/>
            <person name="Barry K.W."/>
            <person name="Bougher N.L."/>
            <person name="Buchanan P."/>
            <person name="Buyck B."/>
            <person name="Bense V."/>
            <person name="Catcheside P."/>
            <person name="Chovatia M."/>
            <person name="Cooper J."/>
            <person name="Damon W."/>
            <person name="Desjardin D."/>
            <person name="Finy P."/>
            <person name="Geml J."/>
            <person name="Haridas S."/>
            <person name="Hughes K."/>
            <person name="Justo A."/>
            <person name="Karasinski D."/>
            <person name="Kautmanova I."/>
            <person name="Kiss B."/>
            <person name="Kocsube S."/>
            <person name="Kotiranta H."/>
            <person name="LaButti K.M."/>
            <person name="Lechner B.E."/>
            <person name="Liimatainen K."/>
            <person name="Lipzen A."/>
            <person name="Lukacs Z."/>
            <person name="Mihaltcheva S."/>
            <person name="Morgado L.N."/>
            <person name="Niskanen T."/>
            <person name="Noordeloos M.E."/>
            <person name="Ohm R.A."/>
            <person name="Ortiz-Santana B."/>
            <person name="Ovrebo C."/>
            <person name="Racz N."/>
            <person name="Riley R."/>
            <person name="Savchenko A."/>
            <person name="Shiryaev A."/>
            <person name="Soop K."/>
            <person name="Spirin V."/>
            <person name="Szebenyi C."/>
            <person name="Tomsovsky M."/>
            <person name="Tulloss R.E."/>
            <person name="Uehling J."/>
            <person name="Grigoriev I.V."/>
            <person name="Vagvolgyi C."/>
            <person name="Papp T."/>
            <person name="Martin F.M."/>
            <person name="Miettinen O."/>
            <person name="Hibbett D.S."/>
            <person name="Nagy L.G."/>
        </authorList>
    </citation>
    <scope>NUCLEOTIDE SEQUENCE [LARGE SCALE GENOMIC DNA]</scope>
    <source>
        <strain evidence="1 2">HHB13444</strain>
    </source>
</reference>
<accession>A0A5C3PFU7</accession>
<dbReference type="Proteomes" id="UP000308197">
    <property type="component" value="Unassembled WGS sequence"/>
</dbReference>
<name>A0A5C3PFU7_9APHY</name>
<evidence type="ECO:0000313" key="2">
    <source>
        <dbReference type="Proteomes" id="UP000308197"/>
    </source>
</evidence>
<dbReference type="InParanoid" id="A0A5C3PFU7"/>
<keyword evidence="2" id="KW-1185">Reference proteome</keyword>
<protein>
    <submittedName>
        <fullName evidence="1">Uncharacterized protein</fullName>
    </submittedName>
</protein>
<dbReference type="AlphaFoldDB" id="A0A5C3PFU7"/>
<proteinExistence type="predicted"/>